<keyword evidence="4" id="KW-1185">Reference proteome</keyword>
<organism evidence="3 4">
    <name type="scientific">Larinioides sclopetarius</name>
    <dbReference type="NCBI Taxonomy" id="280406"/>
    <lineage>
        <taxon>Eukaryota</taxon>
        <taxon>Metazoa</taxon>
        <taxon>Ecdysozoa</taxon>
        <taxon>Arthropoda</taxon>
        <taxon>Chelicerata</taxon>
        <taxon>Arachnida</taxon>
        <taxon>Araneae</taxon>
        <taxon>Araneomorphae</taxon>
        <taxon>Entelegynae</taxon>
        <taxon>Araneoidea</taxon>
        <taxon>Araneidae</taxon>
        <taxon>Larinioides</taxon>
    </lineage>
</organism>
<proteinExistence type="predicted"/>
<dbReference type="EMBL" id="CAXIEN010000117">
    <property type="protein sequence ID" value="CAL1278969.1"/>
    <property type="molecule type" value="Genomic_DNA"/>
</dbReference>
<reference evidence="3 4" key="1">
    <citation type="submission" date="2024-04" db="EMBL/GenBank/DDBJ databases">
        <authorList>
            <person name="Rising A."/>
            <person name="Reimegard J."/>
            <person name="Sonavane S."/>
            <person name="Akerstrom W."/>
            <person name="Nylinder S."/>
            <person name="Hedman E."/>
            <person name="Kallberg Y."/>
        </authorList>
    </citation>
    <scope>NUCLEOTIDE SEQUENCE [LARGE SCALE GENOMIC DNA]</scope>
</reference>
<name>A0AAV2A6G2_9ARAC</name>
<evidence type="ECO:0000313" key="4">
    <source>
        <dbReference type="Proteomes" id="UP001497382"/>
    </source>
</evidence>
<protein>
    <submittedName>
        <fullName evidence="3">Uncharacterized protein</fullName>
    </submittedName>
</protein>
<evidence type="ECO:0000256" key="2">
    <source>
        <dbReference type="SAM" id="SignalP"/>
    </source>
</evidence>
<dbReference type="Proteomes" id="UP001497382">
    <property type="component" value="Unassembled WGS sequence"/>
</dbReference>
<feature type="signal peptide" evidence="2">
    <location>
        <begin position="1"/>
        <end position="29"/>
    </location>
</feature>
<evidence type="ECO:0000256" key="1">
    <source>
        <dbReference type="SAM" id="MobiDB-lite"/>
    </source>
</evidence>
<dbReference type="AlphaFoldDB" id="A0AAV2A6G2"/>
<comment type="caution">
    <text evidence="3">The sequence shown here is derived from an EMBL/GenBank/DDBJ whole genome shotgun (WGS) entry which is preliminary data.</text>
</comment>
<feature type="chain" id="PRO_5043954213" evidence="2">
    <location>
        <begin position="30"/>
        <end position="244"/>
    </location>
</feature>
<evidence type="ECO:0000313" key="3">
    <source>
        <dbReference type="EMBL" id="CAL1278969.1"/>
    </source>
</evidence>
<accession>A0AAV2A6G2</accession>
<gene>
    <name evidence="3" type="ORF">LARSCL_LOCUS10085</name>
</gene>
<sequence>MASVKISSISTFTIFLTLLLLSSTIYCQGGEYDDCKEDGGSGSGPGPGNGPGPGHGPGPGPGKPGPGPGGNGDGNQFPLNLFEDMDEFLSKALDPAFFKNLFDSFNQVNGILNQIMCTLIDAADGGQSDTVSKLTDLFSQLSQPLSNLLDTLANTIASLGTAAINIVFDVLPPQLSVLRDPVETAVNYFYDVVYGLKDAFEGVLNGSGDSALKGLGDASSGAEGLLQSLVNLPDTIQSLLNGGA</sequence>
<keyword evidence="2" id="KW-0732">Signal</keyword>
<feature type="region of interest" description="Disordered" evidence="1">
    <location>
        <begin position="37"/>
        <end position="77"/>
    </location>
</feature>
<feature type="compositionally biased region" description="Pro residues" evidence="1">
    <location>
        <begin position="48"/>
        <end position="67"/>
    </location>
</feature>